<gene>
    <name evidence="9" type="ORF">V6N11_070244</name>
</gene>
<evidence type="ECO:0000256" key="1">
    <source>
        <dbReference type="ARBA" id="ARBA00022614"/>
    </source>
</evidence>
<dbReference type="Pfam" id="PF18052">
    <property type="entry name" value="Rx_N"/>
    <property type="match status" value="1"/>
</dbReference>
<evidence type="ECO:0000256" key="5">
    <source>
        <dbReference type="ARBA" id="ARBA00022840"/>
    </source>
</evidence>
<dbReference type="Gene3D" id="3.80.10.10">
    <property type="entry name" value="Ribonuclease Inhibitor"/>
    <property type="match status" value="3"/>
</dbReference>
<feature type="domain" description="R13L1/DRL21-like LRR repeat region" evidence="8">
    <location>
        <begin position="212"/>
        <end position="337"/>
    </location>
</feature>
<dbReference type="PANTHER" id="PTHR36766:SF40">
    <property type="entry name" value="DISEASE RESISTANCE PROTEIN RGA3"/>
    <property type="match status" value="1"/>
</dbReference>
<proteinExistence type="predicted"/>
<evidence type="ECO:0000259" key="7">
    <source>
        <dbReference type="Pfam" id="PF18052"/>
    </source>
</evidence>
<keyword evidence="3" id="KW-0547">Nucleotide-binding</keyword>
<feature type="coiled-coil region" evidence="6">
    <location>
        <begin position="37"/>
        <end position="64"/>
    </location>
</feature>
<dbReference type="Proteomes" id="UP001396334">
    <property type="component" value="Unassembled WGS sequence"/>
</dbReference>
<keyword evidence="1" id="KW-0433">Leucine-rich repeat</keyword>
<evidence type="ECO:0000313" key="10">
    <source>
        <dbReference type="Proteomes" id="UP001396334"/>
    </source>
</evidence>
<dbReference type="InterPro" id="IPR038005">
    <property type="entry name" value="RX-like_CC"/>
</dbReference>
<sequence length="887" mass="101634">MPLLEALSAIREVVVSKVIDFFLDKLASSDLLQFATEKEVQQEIQKLNKELKEIRAVLDDAEERQMKEHPVKDWLIHLQDLAYDVEDVLDEFATEMGSRNLMMERRGSSSKRPRLIPDSYKAAMFNRDMMSKIKYIFAKLKDLEPQKNKWQLRMMDCERPDRQEERVQPTSVEIETQVYGRDEDKREILDLLLKSDEEGNFVIPIVEKGYQIRELQDLSCLKGQLHISGLQNIVEPRDAWMAKLHDKPRIDKLELSWREDFENRIPALEKKVLDGLQPSKKLKELAISFYCGATLADWVGDSFFDDLQSLCLGDCPNLMSLPSIGKLPLLKKVRLKGLGSVTRVGVELFGDIAPCAFPSLEILQFEDMPKWEKWSLPEVEEEAKTFPRLRELLIQKCPLLSGSIPEHLPSLEKLTIQDCEKLRVPIESFPVLSEITIQRCHEVVYKGFTEDSSFKRVSFTGISKFSCAPECLRLRNITVESLEIDNCEGLCSFRENSWGWLTQPMSLRILKIRTYGKLVSTGAEDVREESMQVKIPNNIEHMTIINCQRLEKLSLTLHCLRSVWMIELYSCPKLVYLARNNLPLNLKVLKVYNCGNLQSLLLDEEDVNSKNACLLQQLYIYGCDSLKQINRGELPSTLKELGICRCSKLESIGQGIQDNSSLQSINIFWCDMIKDLPRRLNKLKHLQCIYIEHCTNLVSFPESGLPATSLKVFRLASCEQLQALPANMHCLSSLEELEILDCPNVTSFPEEGIPTNLRSLRIRGPNICKPIMEWGLHRLTSLRALWISNGCPEAVSFPQDEMETTLPSCLTHLEVWNFPKLETLSSNGFRNLTSLEILVIIDCPNLKFLPEKDMLSSLLRLYISSGVLEERCKGDNIAHIPFVSISY</sequence>
<keyword evidence="5" id="KW-0067">ATP-binding</keyword>
<keyword evidence="4" id="KW-0611">Plant defense</keyword>
<organism evidence="9 10">
    <name type="scientific">Hibiscus sabdariffa</name>
    <name type="common">roselle</name>
    <dbReference type="NCBI Taxonomy" id="183260"/>
    <lineage>
        <taxon>Eukaryota</taxon>
        <taxon>Viridiplantae</taxon>
        <taxon>Streptophyta</taxon>
        <taxon>Embryophyta</taxon>
        <taxon>Tracheophyta</taxon>
        <taxon>Spermatophyta</taxon>
        <taxon>Magnoliopsida</taxon>
        <taxon>eudicotyledons</taxon>
        <taxon>Gunneridae</taxon>
        <taxon>Pentapetalae</taxon>
        <taxon>rosids</taxon>
        <taxon>malvids</taxon>
        <taxon>Malvales</taxon>
        <taxon>Malvaceae</taxon>
        <taxon>Malvoideae</taxon>
        <taxon>Hibiscus</taxon>
    </lineage>
</organism>
<dbReference type="Gene3D" id="1.20.5.4130">
    <property type="match status" value="1"/>
</dbReference>
<dbReference type="Pfam" id="PF25019">
    <property type="entry name" value="LRR_R13L1-DRL21"/>
    <property type="match status" value="1"/>
</dbReference>
<keyword evidence="10" id="KW-1185">Reference proteome</keyword>
<evidence type="ECO:0008006" key="11">
    <source>
        <dbReference type="Google" id="ProtNLM"/>
    </source>
</evidence>
<feature type="domain" description="Disease resistance N-terminal" evidence="7">
    <location>
        <begin position="18"/>
        <end position="107"/>
    </location>
</feature>
<comment type="caution">
    <text evidence="9">The sequence shown here is derived from an EMBL/GenBank/DDBJ whole genome shotgun (WGS) entry which is preliminary data.</text>
</comment>
<protein>
    <recommendedName>
        <fullName evidence="11">Rx N-terminal domain-containing protein</fullName>
    </recommendedName>
</protein>
<dbReference type="InterPro" id="IPR041118">
    <property type="entry name" value="Rx_N"/>
</dbReference>
<evidence type="ECO:0000256" key="4">
    <source>
        <dbReference type="ARBA" id="ARBA00022821"/>
    </source>
</evidence>
<keyword evidence="6" id="KW-0175">Coiled coil</keyword>
<dbReference type="EMBL" id="JBBPBN010000040">
    <property type="protein sequence ID" value="KAK8999066.1"/>
    <property type="molecule type" value="Genomic_DNA"/>
</dbReference>
<name>A0ABR2QEE8_9ROSI</name>
<keyword evidence="2" id="KW-0677">Repeat</keyword>
<evidence type="ECO:0000259" key="8">
    <source>
        <dbReference type="Pfam" id="PF25019"/>
    </source>
</evidence>
<evidence type="ECO:0000256" key="6">
    <source>
        <dbReference type="SAM" id="Coils"/>
    </source>
</evidence>
<dbReference type="CDD" id="cd14798">
    <property type="entry name" value="RX-CC_like"/>
    <property type="match status" value="1"/>
</dbReference>
<dbReference type="InterPro" id="IPR032675">
    <property type="entry name" value="LRR_dom_sf"/>
</dbReference>
<accession>A0ABR2QEE8</accession>
<dbReference type="InterPro" id="IPR056789">
    <property type="entry name" value="LRR_R13L1-DRL21"/>
</dbReference>
<dbReference type="PANTHER" id="PTHR36766">
    <property type="entry name" value="PLANT BROAD-SPECTRUM MILDEW RESISTANCE PROTEIN RPW8"/>
    <property type="match status" value="1"/>
</dbReference>
<evidence type="ECO:0000256" key="3">
    <source>
        <dbReference type="ARBA" id="ARBA00022741"/>
    </source>
</evidence>
<dbReference type="SUPFAM" id="SSF52058">
    <property type="entry name" value="L domain-like"/>
    <property type="match status" value="2"/>
</dbReference>
<evidence type="ECO:0000256" key="2">
    <source>
        <dbReference type="ARBA" id="ARBA00022737"/>
    </source>
</evidence>
<evidence type="ECO:0000313" key="9">
    <source>
        <dbReference type="EMBL" id="KAK8999066.1"/>
    </source>
</evidence>
<reference evidence="9 10" key="1">
    <citation type="journal article" date="2024" name="G3 (Bethesda)">
        <title>Genome assembly of Hibiscus sabdariffa L. provides insights into metabolisms of medicinal natural products.</title>
        <authorList>
            <person name="Kim T."/>
        </authorList>
    </citation>
    <scope>NUCLEOTIDE SEQUENCE [LARGE SCALE GENOMIC DNA]</scope>
    <source>
        <strain evidence="9">TK-2024</strain>
        <tissue evidence="9">Old leaves</tissue>
    </source>
</reference>